<dbReference type="InterPro" id="IPR001841">
    <property type="entry name" value="Znf_RING"/>
</dbReference>
<dbReference type="SUPFAM" id="SSF49599">
    <property type="entry name" value="TRAF domain-like"/>
    <property type="match status" value="1"/>
</dbReference>
<dbReference type="Pfam" id="PF13920">
    <property type="entry name" value="zf-C3HC4_3"/>
    <property type="match status" value="1"/>
</dbReference>
<keyword evidence="4" id="KW-0863">Zinc-finger</keyword>
<dbReference type="RefSeq" id="XP_007724827.1">
    <property type="nucleotide sequence ID" value="XM_007726637.1"/>
</dbReference>
<evidence type="ECO:0000256" key="5">
    <source>
        <dbReference type="SAM" id="MobiDB-lite"/>
    </source>
</evidence>
<dbReference type="Gene3D" id="2.20.110.10">
    <property type="entry name" value="Histone H3 K4-specific methyltransferase SET7/9 N-terminal domain"/>
    <property type="match status" value="2"/>
</dbReference>
<sequence>MATSQNPGGPVLIQHTPPPHALSPEVSVVPITAFGAEPHAHHSPPLPEATTGPAIAPTSHPRPSAPELTTVATELLDTEMADTPLTRPRTLADPVRHTDIESLPSQEQRPITEEPPGVGADIPEQLEEEAQIESQGTEHVDQESSDGSSQEWGQESHIPPPPQADLQHSRRDVPIWVTWEDDSSTPTEDELEELALREARGTELNALDVSSVEKRVYQDVDDPEQRPVKKLRLSWILKGVRGTRDNPNYARVMVSPVAEVDGNYWQIKFYPRGNKCSSLSAYIRCSRTPPKAAADIPEGTFSFFAGPPEAELGAGAIPSQTFTIGTGLRGNGVATSTDSSASSDSHKPDDNHSSGYPSTSVHQGTDSDLRDMTDGGVSIGEDWRVPAQLGMVMYNPEEPRTCTYMSSQHQFAKSNDDWGWTNFVGPWSEIHVRQHLQRQPLLQNDTIAIDAYIRIFDDPSQALWWHSSDTEPQWDSKSLAGYYPMGTPPLYHSPAVAGMTAWLLLAPFRQVIQGVNAGAWRQNSQTPPRPVICELQKILFLMRSLKKERETYVDVYPAIHAIKELCETYSDVKTFWEVLRRTVELELGGDHTSLERLSSIFDTPDGPISLPPLPVQGVRDIQQGLEHALVNAKFKGRLPNFLPLFLARQRFDETAREWKLLRDRVVMNEELDVSKYCGDGEPAHYTLYGFVVHVGDRNSGRFYSVLRPDGPGTKWLAFEDGDGNKIFSFTRKRIQEFEGLEGRALRDSNPTGQTAYMTMYINTSCLHEYLPGKLEPYKLPRWLVPHLQSQYQDGVVILEDDSITKDSDYIDVEVHSDEGIMGRDGLLDMFTIQQQCRQEGKSYVLRSPRSATFQELRHQLSAMLNLAESDSICLFFLRYIGTGLHQSARMLPVNLHDLVFGGGLMDQPLCLWMSILKTKEEFEHFAKHDHACDRQPAQATPPSGTSPGDMINSVDAAESDNADEEQMAASDAEQASIRAAVVADVERIAAGLGQPISTLADMSDPDTPMQMESLPPTAEENLTRPVPHGHWIDVAAHQGEVFVGSEGGGDESAQSYDGGVIVASGIAAGAEVTVMDVGANVEGATNASSNLSGPASTDIQASLECIYGLIQFFDVEKQNFIVRSRFFARRGSRVRDVVRRSMGWPAEKEFNVWRRESAVQGVIVERDETFKDHSFDHSTDVIVGETLSDAQIKVIHQQGKYSDPFDLSSYLRMVERKHPVASKTTSEPVELADFGSDYYKGPLVNGRAHGENCLCISSSGERYEGPLICNKRCGKGGKMTYRNGDTYDGEWDDDERHGQGTFVEHRTGNKYVGGFEYGKRWGMGTTYWQVADEQADLCQICYSQEIDALFFDCGHVCSCVECAKQCEICPICRKTVKQVVKMFRA</sequence>
<dbReference type="eggNOG" id="KOG1571">
    <property type="taxonomic scope" value="Eukaryota"/>
</dbReference>
<keyword evidence="4" id="KW-0479">Metal-binding</keyword>
<gene>
    <name evidence="8" type="ORF">A1O1_05753</name>
</gene>
<dbReference type="PANTHER" id="PTHR43215">
    <property type="entry name" value="RADIAL SPOKE HEAD 1 HOMOLOG"/>
    <property type="match status" value="1"/>
</dbReference>
<dbReference type="SMART" id="SM00698">
    <property type="entry name" value="MORN"/>
    <property type="match status" value="2"/>
</dbReference>
<dbReference type="GO" id="GO:0016579">
    <property type="term" value="P:protein deubiquitination"/>
    <property type="evidence" value="ECO:0007669"/>
    <property type="project" value="InterPro"/>
</dbReference>
<evidence type="ECO:0000256" key="2">
    <source>
        <dbReference type="ARBA" id="ARBA00022490"/>
    </source>
</evidence>
<dbReference type="EMBL" id="AMWN01000005">
    <property type="protein sequence ID" value="EXJ85389.1"/>
    <property type="molecule type" value="Genomic_DNA"/>
</dbReference>
<feature type="compositionally biased region" description="Acidic residues" evidence="5">
    <location>
        <begin position="957"/>
        <end position="966"/>
    </location>
</feature>
<dbReference type="GO" id="GO:0005737">
    <property type="term" value="C:cytoplasm"/>
    <property type="evidence" value="ECO:0007669"/>
    <property type="project" value="UniProtKB-SubCell"/>
</dbReference>
<evidence type="ECO:0008006" key="10">
    <source>
        <dbReference type="Google" id="ProtNLM"/>
    </source>
</evidence>
<feature type="compositionally biased region" description="Polar residues" evidence="5">
    <location>
        <begin position="937"/>
        <end position="946"/>
    </location>
</feature>
<evidence type="ECO:0000313" key="9">
    <source>
        <dbReference type="Proteomes" id="UP000019484"/>
    </source>
</evidence>
<feature type="region of interest" description="Disordered" evidence="5">
    <location>
        <begin position="932"/>
        <end position="972"/>
    </location>
</feature>
<dbReference type="InterPro" id="IPR001394">
    <property type="entry name" value="Peptidase_C19_UCH"/>
</dbReference>
<dbReference type="PANTHER" id="PTHR43215:SF14">
    <property type="entry name" value="RADIAL SPOKE HEAD 1 HOMOLOG"/>
    <property type="match status" value="1"/>
</dbReference>
<comment type="subcellular location">
    <subcellularLocation>
        <location evidence="1">Cytoplasm</location>
    </subcellularLocation>
</comment>
<organism evidence="8 9">
    <name type="scientific">Capronia coronata CBS 617.96</name>
    <dbReference type="NCBI Taxonomy" id="1182541"/>
    <lineage>
        <taxon>Eukaryota</taxon>
        <taxon>Fungi</taxon>
        <taxon>Dikarya</taxon>
        <taxon>Ascomycota</taxon>
        <taxon>Pezizomycotina</taxon>
        <taxon>Eurotiomycetes</taxon>
        <taxon>Chaetothyriomycetidae</taxon>
        <taxon>Chaetothyriales</taxon>
        <taxon>Herpotrichiellaceae</taxon>
        <taxon>Capronia</taxon>
    </lineage>
</organism>
<protein>
    <recommendedName>
        <fullName evidence="10">RING-type domain-containing protein</fullName>
    </recommendedName>
</protein>
<feature type="compositionally biased region" description="Polar residues" evidence="5">
    <location>
        <begin position="353"/>
        <end position="364"/>
    </location>
</feature>
<dbReference type="GeneID" id="19160626"/>
<dbReference type="SUPFAM" id="SSF82185">
    <property type="entry name" value="Histone H3 K4-specific methyltransferase SET7/9 N-terminal domain"/>
    <property type="match status" value="1"/>
</dbReference>
<dbReference type="Pfam" id="PF00443">
    <property type="entry name" value="UCH"/>
    <property type="match status" value="1"/>
</dbReference>
<evidence type="ECO:0000256" key="1">
    <source>
        <dbReference type="ARBA" id="ARBA00004496"/>
    </source>
</evidence>
<dbReference type="STRING" id="1182541.W9YSZ4"/>
<dbReference type="GO" id="GO:0008270">
    <property type="term" value="F:zinc ion binding"/>
    <property type="evidence" value="ECO:0007669"/>
    <property type="project" value="UniProtKB-KW"/>
</dbReference>
<dbReference type="Gene3D" id="2.60.210.10">
    <property type="entry name" value="Apoptosis, Tumor Necrosis Factor Receptor Associated Protein 2, Chain A"/>
    <property type="match status" value="1"/>
</dbReference>
<dbReference type="InterPro" id="IPR003409">
    <property type="entry name" value="MORN"/>
</dbReference>
<keyword evidence="2" id="KW-0963">Cytoplasm</keyword>
<feature type="region of interest" description="Disordered" evidence="5">
    <location>
        <begin position="328"/>
        <end position="380"/>
    </location>
</feature>
<comment type="caution">
    <text evidence="8">The sequence shown here is derived from an EMBL/GenBank/DDBJ whole genome shotgun (WGS) entry which is preliminary data.</text>
</comment>
<evidence type="ECO:0000259" key="7">
    <source>
        <dbReference type="PROSITE" id="PS50144"/>
    </source>
</evidence>
<proteinExistence type="predicted"/>
<dbReference type="InterPro" id="IPR002083">
    <property type="entry name" value="MATH/TRAF_dom"/>
</dbReference>
<feature type="domain" description="MATH" evidence="7">
    <location>
        <begin position="230"/>
        <end position="453"/>
    </location>
</feature>
<dbReference type="HOGENOM" id="CLU_002789_0_0_1"/>
<dbReference type="GO" id="GO:0004843">
    <property type="term" value="F:cysteine-type deubiquitinase activity"/>
    <property type="evidence" value="ECO:0007669"/>
    <property type="project" value="InterPro"/>
</dbReference>
<keyword evidence="3" id="KW-0677">Repeat</keyword>
<dbReference type="PROSITE" id="PS50144">
    <property type="entry name" value="MATH"/>
    <property type="match status" value="1"/>
</dbReference>
<dbReference type="InterPro" id="IPR038765">
    <property type="entry name" value="Papain-like_cys_pep_sf"/>
</dbReference>
<name>W9YSZ4_9EURO</name>
<dbReference type="InterPro" id="IPR008974">
    <property type="entry name" value="TRAF-like"/>
</dbReference>
<dbReference type="OrthoDB" id="294378at2759"/>
<dbReference type="eggNOG" id="KOG1863">
    <property type="taxonomic scope" value="Eukaryota"/>
</dbReference>
<evidence type="ECO:0000256" key="4">
    <source>
        <dbReference type="PROSITE-ProRule" id="PRU00175"/>
    </source>
</evidence>
<dbReference type="InterPro" id="IPR013083">
    <property type="entry name" value="Znf_RING/FYVE/PHD"/>
</dbReference>
<dbReference type="SUPFAM" id="SSF54001">
    <property type="entry name" value="Cysteine proteinases"/>
    <property type="match status" value="1"/>
</dbReference>
<reference evidence="8 9" key="1">
    <citation type="submission" date="2013-03" db="EMBL/GenBank/DDBJ databases">
        <title>The Genome Sequence of Capronia coronata CBS 617.96.</title>
        <authorList>
            <consortium name="The Broad Institute Genomics Platform"/>
            <person name="Cuomo C."/>
            <person name="de Hoog S."/>
            <person name="Gorbushina A."/>
            <person name="Walker B."/>
            <person name="Young S.K."/>
            <person name="Zeng Q."/>
            <person name="Gargeya S."/>
            <person name="Fitzgerald M."/>
            <person name="Haas B."/>
            <person name="Abouelleil A."/>
            <person name="Allen A.W."/>
            <person name="Alvarado L."/>
            <person name="Arachchi H.M."/>
            <person name="Berlin A.M."/>
            <person name="Chapman S.B."/>
            <person name="Gainer-Dewar J."/>
            <person name="Goldberg J."/>
            <person name="Griggs A."/>
            <person name="Gujja S."/>
            <person name="Hansen M."/>
            <person name="Howarth C."/>
            <person name="Imamovic A."/>
            <person name="Ireland A."/>
            <person name="Larimer J."/>
            <person name="McCowan C."/>
            <person name="Murphy C."/>
            <person name="Pearson M."/>
            <person name="Poon T.W."/>
            <person name="Priest M."/>
            <person name="Roberts A."/>
            <person name="Saif S."/>
            <person name="Shea T."/>
            <person name="Sisk P."/>
            <person name="Sykes S."/>
            <person name="Wortman J."/>
            <person name="Nusbaum C."/>
            <person name="Birren B."/>
        </authorList>
    </citation>
    <scope>NUCLEOTIDE SEQUENCE [LARGE SCALE GENOMIC DNA]</scope>
    <source>
        <strain evidence="8 9">CBS 617.96</strain>
    </source>
</reference>
<accession>W9YSZ4</accession>
<dbReference type="SUPFAM" id="SSF57850">
    <property type="entry name" value="RING/U-box"/>
    <property type="match status" value="1"/>
</dbReference>
<keyword evidence="4" id="KW-0862">Zinc</keyword>
<feature type="compositionally biased region" description="Low complexity" evidence="5">
    <location>
        <begin position="334"/>
        <end position="343"/>
    </location>
</feature>
<dbReference type="PROSITE" id="PS50089">
    <property type="entry name" value="ZF_RING_2"/>
    <property type="match status" value="1"/>
</dbReference>
<dbReference type="Gene3D" id="3.90.70.10">
    <property type="entry name" value="Cysteine proteinases"/>
    <property type="match status" value="1"/>
</dbReference>
<evidence type="ECO:0000313" key="8">
    <source>
        <dbReference type="EMBL" id="EXJ85389.1"/>
    </source>
</evidence>
<evidence type="ECO:0000256" key="3">
    <source>
        <dbReference type="ARBA" id="ARBA00022737"/>
    </source>
</evidence>
<feature type="region of interest" description="Disordered" evidence="5">
    <location>
        <begin position="1"/>
        <end position="169"/>
    </location>
</feature>
<keyword evidence="9" id="KW-1185">Reference proteome</keyword>
<evidence type="ECO:0000259" key="6">
    <source>
        <dbReference type="PROSITE" id="PS50089"/>
    </source>
</evidence>
<dbReference type="Gene3D" id="3.30.40.10">
    <property type="entry name" value="Zinc/RING finger domain, C3HC4 (zinc finger)"/>
    <property type="match status" value="1"/>
</dbReference>
<dbReference type="Proteomes" id="UP000019484">
    <property type="component" value="Unassembled WGS sequence"/>
</dbReference>
<feature type="domain" description="RING-type" evidence="6">
    <location>
        <begin position="1338"/>
        <end position="1373"/>
    </location>
</feature>